<evidence type="ECO:0000313" key="5">
    <source>
        <dbReference type="Proteomes" id="UP001152797"/>
    </source>
</evidence>
<evidence type="ECO:0000256" key="1">
    <source>
        <dbReference type="SAM" id="MobiDB-lite"/>
    </source>
</evidence>
<evidence type="ECO:0000313" key="3">
    <source>
        <dbReference type="EMBL" id="CAL1153739.1"/>
    </source>
</evidence>
<keyword evidence="5" id="KW-1185">Reference proteome</keyword>
<sequence>MESNCSVLVSDNSSGFITGQLSWHHIFEEVEFMLLEIKRGYIVIGEVSRGPRLFGRTCWRMVGEDQRPSEVLKGQRLHFVRPGWVSVASGADGLAVLHAQQVLPPKAPPEPSEGLEGEEQRHRDSVGPLESSGKRPSVVPKLDFSQLKGRRQADGCSPVSVDAALKLVEGEQNEAKVLGATLLLRHHNKLLLNVKGYSERSRLRVALGAHFLCRLLQSSVPLQRLALGLMAVLLAGTEEEAQQAALGLLEVVPFLVACASKSEKLAAFGATVGIQTGPEEFCETLGLLKRLLDLSLPQWLNLISPFCGLTELLFARDLNGEENPDKDLSALLETVILAQASAVGMCLAYPLGKGHDKPRSLVFAAPAVKQRQLGRPLAFSIWATFRALGP</sequence>
<dbReference type="EMBL" id="CAMXCT030002779">
    <property type="protein sequence ID" value="CAL4787676.1"/>
    <property type="molecule type" value="Genomic_DNA"/>
</dbReference>
<dbReference type="AlphaFoldDB" id="A0A9P1CY37"/>
<dbReference type="Proteomes" id="UP001152797">
    <property type="component" value="Unassembled WGS sequence"/>
</dbReference>
<evidence type="ECO:0000313" key="2">
    <source>
        <dbReference type="EMBL" id="CAI4000364.1"/>
    </source>
</evidence>
<reference evidence="3" key="2">
    <citation type="submission" date="2024-04" db="EMBL/GenBank/DDBJ databases">
        <authorList>
            <person name="Chen Y."/>
            <person name="Shah S."/>
            <person name="Dougan E. K."/>
            <person name="Thang M."/>
            <person name="Chan C."/>
        </authorList>
    </citation>
    <scope>NUCLEOTIDE SEQUENCE [LARGE SCALE GENOMIC DNA]</scope>
</reference>
<dbReference type="EMBL" id="CAMXCT010002779">
    <property type="protein sequence ID" value="CAI4000364.1"/>
    <property type="molecule type" value="Genomic_DNA"/>
</dbReference>
<dbReference type="EMBL" id="CAMXCT020002779">
    <property type="protein sequence ID" value="CAL1153739.1"/>
    <property type="molecule type" value="Genomic_DNA"/>
</dbReference>
<feature type="region of interest" description="Disordered" evidence="1">
    <location>
        <begin position="105"/>
        <end position="140"/>
    </location>
</feature>
<name>A0A9P1CY37_9DINO</name>
<organism evidence="2">
    <name type="scientific">Cladocopium goreaui</name>
    <dbReference type="NCBI Taxonomy" id="2562237"/>
    <lineage>
        <taxon>Eukaryota</taxon>
        <taxon>Sar</taxon>
        <taxon>Alveolata</taxon>
        <taxon>Dinophyceae</taxon>
        <taxon>Suessiales</taxon>
        <taxon>Symbiodiniaceae</taxon>
        <taxon>Cladocopium</taxon>
    </lineage>
</organism>
<reference evidence="2" key="1">
    <citation type="submission" date="2022-10" db="EMBL/GenBank/DDBJ databases">
        <authorList>
            <person name="Chen Y."/>
            <person name="Dougan E. K."/>
            <person name="Chan C."/>
            <person name="Rhodes N."/>
            <person name="Thang M."/>
        </authorList>
    </citation>
    <scope>NUCLEOTIDE SEQUENCE</scope>
</reference>
<evidence type="ECO:0000313" key="4">
    <source>
        <dbReference type="EMBL" id="CAL4787676.1"/>
    </source>
</evidence>
<gene>
    <name evidence="2" type="ORF">C1SCF055_LOCUS26485</name>
</gene>
<accession>A0A9P1CY37</accession>
<comment type="caution">
    <text evidence="2">The sequence shown here is derived from an EMBL/GenBank/DDBJ whole genome shotgun (WGS) entry which is preliminary data.</text>
</comment>
<proteinExistence type="predicted"/>
<protein>
    <submittedName>
        <fullName evidence="4">Voltage-dependent L-type calcium channel subunit alpha-1S</fullName>
    </submittedName>
</protein>